<dbReference type="EMBL" id="LAZR01039015">
    <property type="protein sequence ID" value="KKL18062.1"/>
    <property type="molecule type" value="Genomic_DNA"/>
</dbReference>
<protein>
    <submittedName>
        <fullName evidence="1">Uncharacterized protein</fullName>
    </submittedName>
</protein>
<evidence type="ECO:0000313" key="1">
    <source>
        <dbReference type="EMBL" id="KKL18062.1"/>
    </source>
</evidence>
<proteinExistence type="predicted"/>
<accession>A0A0F9BVS9</accession>
<comment type="caution">
    <text evidence="1">The sequence shown here is derived from an EMBL/GenBank/DDBJ whole genome shotgun (WGS) entry which is preliminary data.</text>
</comment>
<sequence length="66" mass="7692">MNKIKSQIESRKKFVKLGIDEPRKASIILVEMAGRLEIAKRANEKVKIISEILHLSHRTIYRDFSN</sequence>
<dbReference type="AlphaFoldDB" id="A0A0F9BVS9"/>
<reference evidence="1" key="1">
    <citation type="journal article" date="2015" name="Nature">
        <title>Complex archaea that bridge the gap between prokaryotes and eukaryotes.</title>
        <authorList>
            <person name="Spang A."/>
            <person name="Saw J.H."/>
            <person name="Jorgensen S.L."/>
            <person name="Zaremba-Niedzwiedzka K."/>
            <person name="Martijn J."/>
            <person name="Lind A.E."/>
            <person name="van Eijk R."/>
            <person name="Schleper C."/>
            <person name="Guy L."/>
            <person name="Ettema T.J."/>
        </authorList>
    </citation>
    <scope>NUCLEOTIDE SEQUENCE</scope>
</reference>
<gene>
    <name evidence="1" type="ORF">LCGC14_2479280</name>
</gene>
<name>A0A0F9BVS9_9ZZZZ</name>
<organism evidence="1">
    <name type="scientific">marine sediment metagenome</name>
    <dbReference type="NCBI Taxonomy" id="412755"/>
    <lineage>
        <taxon>unclassified sequences</taxon>
        <taxon>metagenomes</taxon>
        <taxon>ecological metagenomes</taxon>
    </lineage>
</organism>